<dbReference type="Gene3D" id="3.40.50.300">
    <property type="entry name" value="P-loop containing nucleotide triphosphate hydrolases"/>
    <property type="match status" value="1"/>
</dbReference>
<protein>
    <submittedName>
        <fullName evidence="1">Uridine kinase</fullName>
    </submittedName>
</protein>
<keyword evidence="1" id="KW-0418">Kinase</keyword>
<evidence type="ECO:0000313" key="1">
    <source>
        <dbReference type="EMBL" id="GFJ77121.1"/>
    </source>
</evidence>
<gene>
    <name evidence="1" type="ORF">Phou_013010</name>
</gene>
<sequence length="227" mass="24852">MIAPVDARTLLLETLAGRVLAVARPHPVRVAVDGCSAAGKTTLAGELAAALRTRTTRPVLRASVDDFTKPAGTRTAYPPHTPESYYLDTWDPAQIRADLLLPLGPAGDGQYRTAPGAPTTRAPGGAILLADGIFLQRPELDPHWDLRIYLHVGFDVVLERGVARDHQRMGGAAEAERRYRTKYLPAERRYVTDVRPAERADVLVDNTDPATPVLLRDRLSRHRSRSG</sequence>
<evidence type="ECO:0000313" key="2">
    <source>
        <dbReference type="Proteomes" id="UP000482800"/>
    </source>
</evidence>
<reference evidence="1 2" key="1">
    <citation type="submission" date="2020-03" db="EMBL/GenBank/DDBJ databases">
        <title>Whole genome shotgun sequence of Phytohabitans houttuyneae NBRC 108639.</title>
        <authorList>
            <person name="Komaki H."/>
            <person name="Tamura T."/>
        </authorList>
    </citation>
    <scope>NUCLEOTIDE SEQUENCE [LARGE SCALE GENOMIC DNA]</scope>
    <source>
        <strain evidence="1 2">NBRC 108639</strain>
    </source>
</reference>
<proteinExistence type="predicted"/>
<accession>A0A6V8K404</accession>
<dbReference type="GO" id="GO:0016301">
    <property type="term" value="F:kinase activity"/>
    <property type="evidence" value="ECO:0007669"/>
    <property type="project" value="UniProtKB-KW"/>
</dbReference>
<comment type="caution">
    <text evidence="1">The sequence shown here is derived from an EMBL/GenBank/DDBJ whole genome shotgun (WGS) entry which is preliminary data.</text>
</comment>
<dbReference type="Proteomes" id="UP000482800">
    <property type="component" value="Unassembled WGS sequence"/>
</dbReference>
<dbReference type="InterPro" id="IPR027417">
    <property type="entry name" value="P-loop_NTPase"/>
</dbReference>
<name>A0A6V8K404_9ACTN</name>
<dbReference type="AlphaFoldDB" id="A0A6V8K404"/>
<keyword evidence="1" id="KW-0808">Transferase</keyword>
<dbReference type="SUPFAM" id="SSF52540">
    <property type="entry name" value="P-loop containing nucleoside triphosphate hydrolases"/>
    <property type="match status" value="1"/>
</dbReference>
<keyword evidence="2" id="KW-1185">Reference proteome</keyword>
<reference evidence="1 2" key="2">
    <citation type="submission" date="2020-03" db="EMBL/GenBank/DDBJ databases">
        <authorList>
            <person name="Ichikawa N."/>
            <person name="Kimura A."/>
            <person name="Kitahashi Y."/>
            <person name="Uohara A."/>
        </authorList>
    </citation>
    <scope>NUCLEOTIDE SEQUENCE [LARGE SCALE GENOMIC DNA]</scope>
    <source>
        <strain evidence="1 2">NBRC 108639</strain>
    </source>
</reference>
<organism evidence="1 2">
    <name type="scientific">Phytohabitans houttuyneae</name>
    <dbReference type="NCBI Taxonomy" id="1076126"/>
    <lineage>
        <taxon>Bacteria</taxon>
        <taxon>Bacillati</taxon>
        <taxon>Actinomycetota</taxon>
        <taxon>Actinomycetes</taxon>
        <taxon>Micromonosporales</taxon>
        <taxon>Micromonosporaceae</taxon>
    </lineage>
</organism>
<dbReference type="EMBL" id="BLPF01000001">
    <property type="protein sequence ID" value="GFJ77121.1"/>
    <property type="molecule type" value="Genomic_DNA"/>
</dbReference>